<dbReference type="Proteomes" id="UP000290288">
    <property type="component" value="Unassembled WGS sequence"/>
</dbReference>
<sequence length="133" mass="15560">MKMFRLRRKEAPWEVVDNKFVDPSPTYYGDDELDIDTVSQTDIKGTYVFDMKTRYSGIQDLQRALTFSRQQLLREAFERGYNVLLVESWQLTIFQKAKHRRIEVRYSGRPARVVGDASSNETQSPPFIGILYA</sequence>
<organism evidence="1 2">
    <name type="scientific">Candolleomyces aberdarensis</name>
    <dbReference type="NCBI Taxonomy" id="2316362"/>
    <lineage>
        <taxon>Eukaryota</taxon>
        <taxon>Fungi</taxon>
        <taxon>Dikarya</taxon>
        <taxon>Basidiomycota</taxon>
        <taxon>Agaricomycotina</taxon>
        <taxon>Agaricomycetes</taxon>
        <taxon>Agaricomycetidae</taxon>
        <taxon>Agaricales</taxon>
        <taxon>Agaricineae</taxon>
        <taxon>Psathyrellaceae</taxon>
        <taxon>Candolleomyces</taxon>
    </lineage>
</organism>
<dbReference type="OrthoDB" id="3349961at2759"/>
<comment type="caution">
    <text evidence="1">The sequence shown here is derived from an EMBL/GenBank/DDBJ whole genome shotgun (WGS) entry which is preliminary data.</text>
</comment>
<evidence type="ECO:0000313" key="1">
    <source>
        <dbReference type="EMBL" id="RXW24740.1"/>
    </source>
</evidence>
<keyword evidence="2" id="KW-1185">Reference proteome</keyword>
<accession>A0A4Q2DVR8</accession>
<gene>
    <name evidence="1" type="ORF">EST38_g1121</name>
</gene>
<dbReference type="EMBL" id="SDEE01000014">
    <property type="protein sequence ID" value="RXW24740.1"/>
    <property type="molecule type" value="Genomic_DNA"/>
</dbReference>
<protein>
    <submittedName>
        <fullName evidence="1">Uncharacterized protein</fullName>
    </submittedName>
</protein>
<evidence type="ECO:0000313" key="2">
    <source>
        <dbReference type="Proteomes" id="UP000290288"/>
    </source>
</evidence>
<proteinExistence type="predicted"/>
<dbReference type="AlphaFoldDB" id="A0A4Q2DVR8"/>
<reference evidence="1 2" key="1">
    <citation type="submission" date="2019-01" db="EMBL/GenBank/DDBJ databases">
        <title>Draft genome sequence of Psathyrella aberdarensis IHI B618.</title>
        <authorList>
            <person name="Buettner E."/>
            <person name="Kellner H."/>
        </authorList>
    </citation>
    <scope>NUCLEOTIDE SEQUENCE [LARGE SCALE GENOMIC DNA]</scope>
    <source>
        <strain evidence="1 2">IHI B618</strain>
    </source>
</reference>
<name>A0A4Q2DVR8_9AGAR</name>